<dbReference type="AlphaFoldDB" id="A0A0A9QLW7"/>
<evidence type="ECO:0000313" key="1">
    <source>
        <dbReference type="EMBL" id="JAD19629.1"/>
    </source>
</evidence>
<organism evidence="1">
    <name type="scientific">Arundo donax</name>
    <name type="common">Giant reed</name>
    <name type="synonym">Donax arundinaceus</name>
    <dbReference type="NCBI Taxonomy" id="35708"/>
    <lineage>
        <taxon>Eukaryota</taxon>
        <taxon>Viridiplantae</taxon>
        <taxon>Streptophyta</taxon>
        <taxon>Embryophyta</taxon>
        <taxon>Tracheophyta</taxon>
        <taxon>Spermatophyta</taxon>
        <taxon>Magnoliopsida</taxon>
        <taxon>Liliopsida</taxon>
        <taxon>Poales</taxon>
        <taxon>Poaceae</taxon>
        <taxon>PACMAD clade</taxon>
        <taxon>Arundinoideae</taxon>
        <taxon>Arundineae</taxon>
        <taxon>Arundo</taxon>
    </lineage>
</organism>
<protein>
    <submittedName>
        <fullName evidence="1">Uncharacterized protein</fullName>
    </submittedName>
</protein>
<dbReference type="EMBL" id="GBRH01278266">
    <property type="protein sequence ID" value="JAD19629.1"/>
    <property type="molecule type" value="Transcribed_RNA"/>
</dbReference>
<name>A0A0A9QLW7_ARUDO</name>
<reference evidence="1" key="2">
    <citation type="journal article" date="2015" name="Data Brief">
        <title>Shoot transcriptome of the giant reed, Arundo donax.</title>
        <authorList>
            <person name="Barrero R.A."/>
            <person name="Guerrero F.D."/>
            <person name="Moolhuijzen P."/>
            <person name="Goolsby J.A."/>
            <person name="Tidwell J."/>
            <person name="Bellgard S.E."/>
            <person name="Bellgard M.I."/>
        </authorList>
    </citation>
    <scope>NUCLEOTIDE SEQUENCE</scope>
    <source>
        <tissue evidence="1">Shoot tissue taken approximately 20 cm above the soil surface</tissue>
    </source>
</reference>
<sequence length="34" mass="3761">MMAVVETDDEPISHLPFMPLKTTVKGHSVSQFST</sequence>
<reference evidence="1" key="1">
    <citation type="submission" date="2014-09" db="EMBL/GenBank/DDBJ databases">
        <authorList>
            <person name="Magalhaes I.L.F."/>
            <person name="Oliveira U."/>
            <person name="Santos F.R."/>
            <person name="Vidigal T.H.D.A."/>
            <person name="Brescovit A.D."/>
            <person name="Santos A.J."/>
        </authorList>
    </citation>
    <scope>NUCLEOTIDE SEQUENCE</scope>
    <source>
        <tissue evidence="1">Shoot tissue taken approximately 20 cm above the soil surface</tissue>
    </source>
</reference>
<accession>A0A0A9QLW7</accession>
<proteinExistence type="predicted"/>